<comment type="catalytic activity">
    <reaction evidence="7">
        <text>L,L-cystathionine + H2O = L-homocysteine + pyruvate + NH4(+)</text>
        <dbReference type="Rhea" id="RHEA:13965"/>
        <dbReference type="ChEBI" id="CHEBI:15361"/>
        <dbReference type="ChEBI" id="CHEBI:15377"/>
        <dbReference type="ChEBI" id="CHEBI:28938"/>
        <dbReference type="ChEBI" id="CHEBI:58161"/>
        <dbReference type="ChEBI" id="CHEBI:58199"/>
    </reaction>
    <physiologicalReaction direction="left-to-right" evidence="7">
        <dbReference type="Rhea" id="RHEA:13966"/>
    </physiologicalReaction>
</comment>
<evidence type="ECO:0000256" key="5">
    <source>
        <dbReference type="ARBA" id="ARBA00023239"/>
    </source>
</evidence>
<dbReference type="GO" id="GO:0005737">
    <property type="term" value="C:cytoplasm"/>
    <property type="evidence" value="ECO:0007669"/>
    <property type="project" value="TreeGrafter"/>
</dbReference>
<evidence type="ECO:0000256" key="1">
    <source>
        <dbReference type="ARBA" id="ARBA00001933"/>
    </source>
</evidence>
<dbReference type="GO" id="GO:0016491">
    <property type="term" value="F:oxidoreductase activity"/>
    <property type="evidence" value="ECO:0007669"/>
    <property type="project" value="UniProtKB-KW"/>
</dbReference>
<evidence type="ECO:0000256" key="4">
    <source>
        <dbReference type="ARBA" id="ARBA00023002"/>
    </source>
</evidence>
<dbReference type="InterPro" id="IPR043143">
    <property type="entry name" value="Mal/L-sulf/L-lact_DH-like_NADP"/>
</dbReference>
<keyword evidence="5" id="KW-0456">Lyase</keyword>
<evidence type="ECO:0000256" key="7">
    <source>
        <dbReference type="ARBA" id="ARBA00052283"/>
    </source>
</evidence>
<dbReference type="Pfam" id="PF02615">
    <property type="entry name" value="Ldh_2"/>
    <property type="match status" value="1"/>
</dbReference>
<dbReference type="FunFam" id="3.40.640.10:FF:000009">
    <property type="entry name" value="Cystathionine gamma-synthase homolog"/>
    <property type="match status" value="1"/>
</dbReference>
<dbReference type="InterPro" id="IPR015424">
    <property type="entry name" value="PyrdxlP-dep_Trfase"/>
</dbReference>
<dbReference type="SUPFAM" id="SSF89733">
    <property type="entry name" value="L-sulfolactate dehydrogenase-like"/>
    <property type="match status" value="1"/>
</dbReference>
<evidence type="ECO:0000256" key="6">
    <source>
        <dbReference type="ARBA" id="ARBA00047213"/>
    </source>
</evidence>
<dbReference type="CDD" id="cd00614">
    <property type="entry name" value="CGS_like"/>
    <property type="match status" value="1"/>
</dbReference>
<comment type="caution">
    <text evidence="10">The sequence shown here is derived from an EMBL/GenBank/DDBJ whole genome shotgun (WGS) entry which is preliminary data.</text>
</comment>
<dbReference type="GO" id="GO:0071266">
    <property type="term" value="P:'de novo' L-methionine biosynthetic process"/>
    <property type="evidence" value="ECO:0007669"/>
    <property type="project" value="InterPro"/>
</dbReference>
<protein>
    <recommendedName>
        <fullName evidence="6">Cysteine-S-conjugate beta-lyase</fullName>
    </recommendedName>
</protein>
<dbReference type="InterPro" id="IPR003767">
    <property type="entry name" value="Malate/L-lactate_DH-like"/>
</dbReference>
<evidence type="ECO:0000256" key="3">
    <source>
        <dbReference type="ARBA" id="ARBA00022898"/>
    </source>
</evidence>
<evidence type="ECO:0000256" key="9">
    <source>
        <dbReference type="SAM" id="MobiDB-lite"/>
    </source>
</evidence>
<dbReference type="GO" id="GO:0030170">
    <property type="term" value="F:pyridoxal phosphate binding"/>
    <property type="evidence" value="ECO:0007669"/>
    <property type="project" value="InterPro"/>
</dbReference>
<dbReference type="AlphaFoldDB" id="A0AAW1NXU0"/>
<reference evidence="10 11" key="1">
    <citation type="journal article" date="2024" name="Nat. Commun.">
        <title>Phylogenomics reveals the evolutionary origins of lichenization in chlorophyte algae.</title>
        <authorList>
            <person name="Puginier C."/>
            <person name="Libourel C."/>
            <person name="Otte J."/>
            <person name="Skaloud P."/>
            <person name="Haon M."/>
            <person name="Grisel S."/>
            <person name="Petersen M."/>
            <person name="Berrin J.G."/>
            <person name="Delaux P.M."/>
            <person name="Dal Grande F."/>
            <person name="Keller J."/>
        </authorList>
    </citation>
    <scope>NUCLEOTIDE SEQUENCE [LARGE SCALE GENOMIC DNA]</scope>
    <source>
        <strain evidence="10 11">SAG 2036</strain>
    </source>
</reference>
<gene>
    <name evidence="10" type="ORF">WJX73_007056</name>
</gene>
<proteinExistence type="inferred from homology"/>
<feature type="region of interest" description="Disordered" evidence="9">
    <location>
        <begin position="740"/>
        <end position="762"/>
    </location>
</feature>
<dbReference type="EMBL" id="JALJOQ010000116">
    <property type="protein sequence ID" value="KAK9796335.1"/>
    <property type="molecule type" value="Genomic_DNA"/>
</dbReference>
<dbReference type="PANTHER" id="PTHR11808:SF50">
    <property type="entry name" value="CYSTATHIONINE BETA-LYASE"/>
    <property type="match status" value="1"/>
</dbReference>
<dbReference type="FunFam" id="3.90.1150.10:FF:000033">
    <property type="entry name" value="Cystathionine gamma-synthase"/>
    <property type="match status" value="1"/>
</dbReference>
<comment type="similarity">
    <text evidence="2">Belongs to the trans-sulfuration enzymes family.</text>
</comment>
<evidence type="ECO:0000313" key="10">
    <source>
        <dbReference type="EMBL" id="KAK9796335.1"/>
    </source>
</evidence>
<dbReference type="InterPro" id="IPR000277">
    <property type="entry name" value="Cys/Met-Metab_PyrdxlP-dep_enz"/>
</dbReference>
<keyword evidence="4" id="KW-0560">Oxidoreductase</keyword>
<dbReference type="GO" id="GO:0047804">
    <property type="term" value="F:cysteine-S-conjugate beta-lyase activity"/>
    <property type="evidence" value="ECO:0007669"/>
    <property type="project" value="InterPro"/>
</dbReference>
<dbReference type="Pfam" id="PF01053">
    <property type="entry name" value="Cys_Met_Meta_PP"/>
    <property type="match status" value="1"/>
</dbReference>
<sequence>MVQNDDVEVKLSELKDLTLRAVCNCGFETDQAAIIAEVLLWAQVRSNSQGVIKIPAGAVAKASDAGQPVVESDSPISAHINGHKQYGMLMMQLATTHAISKASAGGIGIIGFYNTASSTGALGYFAEQIANKDLIGIVLAQSPEAVAPQGSTEAVFGTNPIAVGVPTASGAPLIIDLATSAVAWYDLVEAQAAGKPVDANVGYNSSGRPTTSPSAILEGGALQTFDRGSKGSALSLLFELLGGAWPGGAVTGKLASGNWGNLVVAIQPGVLGGVDAFKQRVSELCARVKSARPAPGVPEVLLPGERSSRLAAQRTAAGSVPISNRLLSQLRKAADALGTGQVVQQSDVQRQPGSELSLATRLTHPEFWNDDPYNATAPPMYQTSTFRQLSAVDCGPYDYTRSGNPTRTQLERQMAEIEGADRAFAFASGMAALSAVLRLCVAGDHVVAGDDLYGGTSRLLEQVAPTLGLTVSNVDTTNIAAVKAAIVPGKTKLVMLESPTNPRMQICDIKPLCALAREAGATSVVDNSILAPTFQQPLALGADICMTSATKFIGGHADLTAGILAVKGAALAQRIAFVQNAEGAFLAPFECWLALRGLQTMALRMERQATTAGLLAEFLVAHPLVRKVNFPGLPGHPGHDINVRQATSGGSLLSFETGSVEASRIIVEQTKLFKVTVSFGSVSSLISLPCYMSHASIPAALRASRGLPDDLVRISAGIEDPKDLLADLRQAMQKAVHATGENGHAPGAVGAQGTGPAKQQAVPSTAAVLAPAAALP</sequence>
<evidence type="ECO:0000256" key="2">
    <source>
        <dbReference type="ARBA" id="ARBA00009077"/>
    </source>
</evidence>
<dbReference type="NCBIfam" id="TIGR01329">
    <property type="entry name" value="cysta_beta_ly_E"/>
    <property type="match status" value="1"/>
</dbReference>
<dbReference type="InterPro" id="IPR006238">
    <property type="entry name" value="Cys_b_lyase_euk"/>
</dbReference>
<dbReference type="GO" id="GO:0019346">
    <property type="term" value="P:transsulfuration"/>
    <property type="evidence" value="ECO:0007669"/>
    <property type="project" value="InterPro"/>
</dbReference>
<keyword evidence="3" id="KW-0663">Pyridoxal phosphate</keyword>
<comment type="subunit">
    <text evidence="8">Forms homodimers. May form homotetramers from two homodimers.</text>
</comment>
<dbReference type="InterPro" id="IPR043144">
    <property type="entry name" value="Mal/L-sulf/L-lact_DH-like_ah"/>
</dbReference>
<organism evidence="10 11">
    <name type="scientific">Symbiochloris irregularis</name>
    <dbReference type="NCBI Taxonomy" id="706552"/>
    <lineage>
        <taxon>Eukaryota</taxon>
        <taxon>Viridiplantae</taxon>
        <taxon>Chlorophyta</taxon>
        <taxon>core chlorophytes</taxon>
        <taxon>Trebouxiophyceae</taxon>
        <taxon>Trebouxiales</taxon>
        <taxon>Trebouxiaceae</taxon>
        <taxon>Symbiochloris</taxon>
    </lineage>
</organism>
<dbReference type="Gene3D" id="3.90.1150.10">
    <property type="entry name" value="Aspartate Aminotransferase, domain 1"/>
    <property type="match status" value="1"/>
</dbReference>
<dbReference type="PANTHER" id="PTHR11808">
    <property type="entry name" value="TRANS-SULFURATION ENZYME FAMILY MEMBER"/>
    <property type="match status" value="1"/>
</dbReference>
<dbReference type="InterPro" id="IPR015421">
    <property type="entry name" value="PyrdxlP-dep_Trfase_major"/>
</dbReference>
<dbReference type="SUPFAM" id="SSF53383">
    <property type="entry name" value="PLP-dependent transferases"/>
    <property type="match status" value="1"/>
</dbReference>
<evidence type="ECO:0000256" key="8">
    <source>
        <dbReference type="ARBA" id="ARBA00064715"/>
    </source>
</evidence>
<dbReference type="Gene3D" id="1.10.1530.10">
    <property type="match status" value="1"/>
</dbReference>
<dbReference type="InterPro" id="IPR015422">
    <property type="entry name" value="PyrdxlP-dep_Trfase_small"/>
</dbReference>
<dbReference type="Gene3D" id="3.30.1370.60">
    <property type="entry name" value="Hypothetical oxidoreductase yiak, domain 2"/>
    <property type="match status" value="1"/>
</dbReference>
<dbReference type="InterPro" id="IPR036111">
    <property type="entry name" value="Mal/L-sulfo/L-lacto_DH-like_sf"/>
</dbReference>
<evidence type="ECO:0000313" key="11">
    <source>
        <dbReference type="Proteomes" id="UP001465755"/>
    </source>
</evidence>
<accession>A0AAW1NXU0</accession>
<comment type="cofactor">
    <cofactor evidence="1">
        <name>pyridoxal 5'-phosphate</name>
        <dbReference type="ChEBI" id="CHEBI:597326"/>
    </cofactor>
</comment>
<dbReference type="Gene3D" id="3.40.640.10">
    <property type="entry name" value="Type I PLP-dependent aspartate aminotransferase-like (Major domain)"/>
    <property type="match status" value="1"/>
</dbReference>
<name>A0AAW1NXU0_9CHLO</name>
<keyword evidence="11" id="KW-1185">Reference proteome</keyword>
<dbReference type="Proteomes" id="UP001465755">
    <property type="component" value="Unassembled WGS sequence"/>
</dbReference>